<evidence type="ECO:0000256" key="3">
    <source>
        <dbReference type="ARBA" id="ARBA00022576"/>
    </source>
</evidence>
<dbReference type="AlphaFoldDB" id="A0A1B2JDY5"/>
<dbReference type="Gene3D" id="3.40.640.10">
    <property type="entry name" value="Type I PLP-dependent aspartate aminotransferase-like (Major domain)"/>
    <property type="match status" value="1"/>
</dbReference>
<keyword evidence="5" id="KW-0663">Pyridoxal phosphate</keyword>
<proteinExistence type="inferred from homology"/>
<dbReference type="InterPro" id="IPR004839">
    <property type="entry name" value="Aminotransferase_I/II_large"/>
</dbReference>
<feature type="domain" description="Aminotransferase class I/classII large" evidence="6">
    <location>
        <begin position="78"/>
        <end position="447"/>
    </location>
</feature>
<dbReference type="GO" id="GO:0008793">
    <property type="term" value="F:aromatic-amino-acid transaminase activity"/>
    <property type="evidence" value="ECO:0007669"/>
    <property type="project" value="TreeGrafter"/>
</dbReference>
<evidence type="ECO:0000256" key="1">
    <source>
        <dbReference type="ARBA" id="ARBA00001933"/>
    </source>
</evidence>
<protein>
    <submittedName>
        <fullName evidence="7">BA75_03171T0</fullName>
    </submittedName>
</protein>
<dbReference type="OrthoDB" id="691673at2759"/>
<evidence type="ECO:0000256" key="2">
    <source>
        <dbReference type="ARBA" id="ARBA00007441"/>
    </source>
</evidence>
<keyword evidence="3" id="KW-0032">Aminotransferase</keyword>
<dbReference type="SUPFAM" id="SSF53383">
    <property type="entry name" value="PLP-dependent transferases"/>
    <property type="match status" value="1"/>
</dbReference>
<dbReference type="CDD" id="cd00609">
    <property type="entry name" value="AAT_like"/>
    <property type="match status" value="1"/>
</dbReference>
<dbReference type="Pfam" id="PF00155">
    <property type="entry name" value="Aminotran_1_2"/>
    <property type="match status" value="1"/>
</dbReference>
<reference evidence="7 8" key="1">
    <citation type="submission" date="2016-02" db="EMBL/GenBank/DDBJ databases">
        <title>Comparative genomic and transcriptomic foundation for Pichia pastoris.</title>
        <authorList>
            <person name="Love K.R."/>
            <person name="Shah K.A."/>
            <person name="Whittaker C.A."/>
            <person name="Wu J."/>
            <person name="Bartlett M.C."/>
            <person name="Ma D."/>
            <person name="Leeson R.L."/>
            <person name="Priest M."/>
            <person name="Young S.K."/>
            <person name="Love J.C."/>
        </authorList>
    </citation>
    <scope>NUCLEOTIDE SEQUENCE [LARGE SCALE GENOMIC DNA]</scope>
    <source>
        <strain evidence="7 8">ATCC 28485</strain>
    </source>
</reference>
<dbReference type="EMBL" id="CP014585">
    <property type="protein sequence ID" value="ANZ76237.1"/>
    <property type="molecule type" value="Genomic_DNA"/>
</dbReference>
<dbReference type="InterPro" id="IPR050859">
    <property type="entry name" value="Class-I_PLP-dep_aminotransf"/>
</dbReference>
<evidence type="ECO:0000313" key="7">
    <source>
        <dbReference type="EMBL" id="ANZ76237.1"/>
    </source>
</evidence>
<keyword evidence="8" id="KW-1185">Reference proteome</keyword>
<dbReference type="GO" id="GO:0009074">
    <property type="term" value="P:aromatic amino acid family catabolic process"/>
    <property type="evidence" value="ECO:0007669"/>
    <property type="project" value="TreeGrafter"/>
</dbReference>
<sequence>MTFPDSNVTNFISKRALARAIDPAFNSVGFGKTHDKGIAPINLGYGMPDQSFFPIKSLQVNLQDSSFEVPRETDNKQEIDLKTGLQYASPYGHPSLLKYTREIIERIHSPANDRWDTVITAGGANGIDKCFDLLLDEGDTLLVEEYTFVPILGSVKNVGATVVPLKFDFQSQSGLDIDYLAYVLENWESLHPGKRFPKVLYTIPNGQNPTGFVTDLESKQKIYDLCVQNSIFIIEDDPYGYLELATSKPFDDVEEYLKSLPTSYLSVDKYSRVLRIESFSKVFAPGSRLGFVVAHKDFIEPITNYSVLATGFPSGPSQILINNTITALGGLVGWFKWAIKVRNEYWSRKQTAMKQLLQSSCAEKNQLTVFEPKAGMFISVSLNFPPGSNCPELMKNLSEKTAHHGVTVVPYQTLSAIPDFTKDNCHYVRLTIASAIDHDQLREAFRRFTSAVEDLFQDLESN</sequence>
<dbReference type="Proteomes" id="UP000094565">
    <property type="component" value="Chromosome 2"/>
</dbReference>
<comment type="cofactor">
    <cofactor evidence="1">
        <name>pyridoxal 5'-phosphate</name>
        <dbReference type="ChEBI" id="CHEBI:597326"/>
    </cofactor>
</comment>
<keyword evidence="4" id="KW-0808">Transferase</keyword>
<gene>
    <name evidence="7" type="primary">ARO9</name>
    <name evidence="7" type="ORF">ATY40_BA7503171</name>
</gene>
<dbReference type="PANTHER" id="PTHR42790:SF2">
    <property type="entry name" value="AROMATIC AMINO ACID AMINOTRANSFERASE 2"/>
    <property type="match status" value="1"/>
</dbReference>
<comment type="similarity">
    <text evidence="2">Belongs to the class-I pyridoxal-phosphate-dependent aminotransferase family.</text>
</comment>
<dbReference type="GO" id="GO:0030170">
    <property type="term" value="F:pyridoxal phosphate binding"/>
    <property type="evidence" value="ECO:0007669"/>
    <property type="project" value="InterPro"/>
</dbReference>
<name>A0A1B2JDY5_PICPA</name>
<evidence type="ECO:0000256" key="4">
    <source>
        <dbReference type="ARBA" id="ARBA00022679"/>
    </source>
</evidence>
<dbReference type="PANTHER" id="PTHR42790">
    <property type="entry name" value="AMINOTRANSFERASE"/>
    <property type="match status" value="1"/>
</dbReference>
<organism evidence="7 8">
    <name type="scientific">Komagataella pastoris</name>
    <name type="common">Yeast</name>
    <name type="synonym">Pichia pastoris</name>
    <dbReference type="NCBI Taxonomy" id="4922"/>
    <lineage>
        <taxon>Eukaryota</taxon>
        <taxon>Fungi</taxon>
        <taxon>Dikarya</taxon>
        <taxon>Ascomycota</taxon>
        <taxon>Saccharomycotina</taxon>
        <taxon>Pichiomycetes</taxon>
        <taxon>Pichiales</taxon>
        <taxon>Pichiaceae</taxon>
        <taxon>Komagataella</taxon>
    </lineage>
</organism>
<dbReference type="GO" id="GO:0047536">
    <property type="term" value="F:2-aminoadipate transaminase activity"/>
    <property type="evidence" value="ECO:0007669"/>
    <property type="project" value="TreeGrafter"/>
</dbReference>
<dbReference type="InterPro" id="IPR015421">
    <property type="entry name" value="PyrdxlP-dep_Trfase_major"/>
</dbReference>
<evidence type="ECO:0000313" key="8">
    <source>
        <dbReference type="Proteomes" id="UP000094565"/>
    </source>
</evidence>
<dbReference type="InterPro" id="IPR015424">
    <property type="entry name" value="PyrdxlP-dep_Trfase"/>
</dbReference>
<evidence type="ECO:0000259" key="6">
    <source>
        <dbReference type="Pfam" id="PF00155"/>
    </source>
</evidence>
<evidence type="ECO:0000256" key="5">
    <source>
        <dbReference type="ARBA" id="ARBA00022898"/>
    </source>
</evidence>
<accession>A0A1B2JDY5</accession>
<dbReference type="GO" id="GO:0006571">
    <property type="term" value="P:tyrosine biosynthetic process"/>
    <property type="evidence" value="ECO:0007669"/>
    <property type="project" value="TreeGrafter"/>
</dbReference>
<dbReference type="GO" id="GO:0019878">
    <property type="term" value="P:lysine biosynthetic process via aminoadipic acid"/>
    <property type="evidence" value="ECO:0007669"/>
    <property type="project" value="TreeGrafter"/>
</dbReference>